<organism evidence="2 3">
    <name type="scientific">Tritrichomonas musculus</name>
    <dbReference type="NCBI Taxonomy" id="1915356"/>
    <lineage>
        <taxon>Eukaryota</taxon>
        <taxon>Metamonada</taxon>
        <taxon>Parabasalia</taxon>
        <taxon>Tritrichomonadida</taxon>
        <taxon>Tritrichomonadidae</taxon>
        <taxon>Tritrichomonas</taxon>
    </lineage>
</organism>
<gene>
    <name evidence="2" type="ORF">M9Y10_028012</name>
</gene>
<evidence type="ECO:0000256" key="1">
    <source>
        <dbReference type="SAM" id="MobiDB-lite"/>
    </source>
</evidence>
<protein>
    <submittedName>
        <fullName evidence="2">Microspherule protein 1</fullName>
    </submittedName>
</protein>
<dbReference type="PANTHER" id="PTHR13233:SF0">
    <property type="entry name" value="MICROSPHERULE PROTEIN 1"/>
    <property type="match status" value="1"/>
</dbReference>
<dbReference type="PANTHER" id="PTHR13233">
    <property type="entry name" value="MICROSPHERULE PROTEIN 1"/>
    <property type="match status" value="1"/>
</dbReference>
<feature type="region of interest" description="Disordered" evidence="1">
    <location>
        <begin position="342"/>
        <end position="362"/>
    </location>
</feature>
<evidence type="ECO:0000313" key="3">
    <source>
        <dbReference type="Proteomes" id="UP001470230"/>
    </source>
</evidence>
<proteinExistence type="predicted"/>
<sequence length="362" mass="41433">MDDFEQVFPTDLSSVDQIIVSTIPFLDVEQIYKKVNENNLDQPQYSRKFIEDRINALLFSPLETHHFLNSNISFGNCPLTEEEEFMIIFLAKFQNDSNASSLLTKYRYLFGFNHPFSSLLAQIEQNSSCSFNKQSSIVESYATTFAQLERIYGVNEFSQDELVSEQITEDDFNFISNSLNYMNDKSVPEYKVQIDTNDPSYPIDSIESNFFDLTLMNAKIFAFLQGKDIFIPFVSKNFLIGDSSLSSDVDFNLKSIEEYKPVDDKLILALIMLKNDLNFYIENVGSEIIIIDGFQIWPGETTNLTNNSIIEMSGCDFVFCINHLFISKLRELTLAIAHDHESKSNDHSSINDKETNGKANES</sequence>
<reference evidence="2 3" key="1">
    <citation type="submission" date="2024-04" db="EMBL/GenBank/DDBJ databases">
        <title>Tritrichomonas musculus Genome.</title>
        <authorList>
            <person name="Alves-Ferreira E."/>
            <person name="Grigg M."/>
            <person name="Lorenzi H."/>
            <person name="Galac M."/>
        </authorList>
    </citation>
    <scope>NUCLEOTIDE SEQUENCE [LARGE SCALE GENOMIC DNA]</scope>
    <source>
        <strain evidence="2 3">EAF2021</strain>
    </source>
</reference>
<dbReference type="EMBL" id="JAPFFF010000004">
    <property type="protein sequence ID" value="KAK8890813.1"/>
    <property type="molecule type" value="Genomic_DNA"/>
</dbReference>
<dbReference type="InterPro" id="IPR037912">
    <property type="entry name" value="MCRS1"/>
</dbReference>
<evidence type="ECO:0000313" key="2">
    <source>
        <dbReference type="EMBL" id="KAK8890813.1"/>
    </source>
</evidence>
<comment type="caution">
    <text evidence="2">The sequence shown here is derived from an EMBL/GenBank/DDBJ whole genome shotgun (WGS) entry which is preliminary data.</text>
</comment>
<keyword evidence="3" id="KW-1185">Reference proteome</keyword>
<accession>A0ABR2KI35</accession>
<name>A0ABR2KI35_9EUKA</name>
<dbReference type="Proteomes" id="UP001470230">
    <property type="component" value="Unassembled WGS sequence"/>
</dbReference>